<evidence type="ECO:0000256" key="1">
    <source>
        <dbReference type="SAM" id="SignalP"/>
    </source>
</evidence>
<reference evidence="4" key="1">
    <citation type="submission" date="2018-11" db="EMBL/GenBank/DDBJ databases">
        <authorList>
            <person name="Alioto T."/>
            <person name="Alioto T."/>
        </authorList>
    </citation>
    <scope>NUCLEOTIDE SEQUENCE</scope>
</reference>
<dbReference type="CDD" id="cd00087">
    <property type="entry name" value="FReD"/>
    <property type="match status" value="1"/>
</dbReference>
<comment type="caution">
    <text evidence="4">The sequence shown here is derived from an EMBL/GenBank/DDBJ whole genome shotgun (WGS) entry which is preliminary data.</text>
</comment>
<feature type="domain" description="Apple" evidence="2">
    <location>
        <begin position="17"/>
        <end position="100"/>
    </location>
</feature>
<keyword evidence="1" id="KW-0732">Signal</keyword>
<feature type="domain" description="Fibrinogen C-terminal" evidence="3">
    <location>
        <begin position="95"/>
        <end position="317"/>
    </location>
</feature>
<evidence type="ECO:0000259" key="3">
    <source>
        <dbReference type="PROSITE" id="PS51406"/>
    </source>
</evidence>
<protein>
    <recommendedName>
        <fullName evidence="6">Fibrinogen-related protein</fullName>
    </recommendedName>
</protein>
<feature type="signal peptide" evidence="1">
    <location>
        <begin position="1"/>
        <end position="19"/>
    </location>
</feature>
<dbReference type="Gene3D" id="3.50.4.10">
    <property type="entry name" value="Hepatocyte Growth Factor"/>
    <property type="match status" value="1"/>
</dbReference>
<proteinExistence type="predicted"/>
<organism evidence="4 5">
    <name type="scientific">Mytilus galloprovincialis</name>
    <name type="common">Mediterranean mussel</name>
    <dbReference type="NCBI Taxonomy" id="29158"/>
    <lineage>
        <taxon>Eukaryota</taxon>
        <taxon>Metazoa</taxon>
        <taxon>Spiralia</taxon>
        <taxon>Lophotrochozoa</taxon>
        <taxon>Mollusca</taxon>
        <taxon>Bivalvia</taxon>
        <taxon>Autobranchia</taxon>
        <taxon>Pteriomorphia</taxon>
        <taxon>Mytilida</taxon>
        <taxon>Mytiloidea</taxon>
        <taxon>Mytilidae</taxon>
        <taxon>Mytilinae</taxon>
        <taxon>Mytilus</taxon>
    </lineage>
</organism>
<dbReference type="InterPro" id="IPR014716">
    <property type="entry name" value="Fibrinogen_a/b/g_C_1"/>
</dbReference>
<dbReference type="Proteomes" id="UP000596742">
    <property type="component" value="Unassembled WGS sequence"/>
</dbReference>
<dbReference type="EMBL" id="UYJE01006331">
    <property type="protein sequence ID" value="VDI45128.1"/>
    <property type="molecule type" value="Genomic_DNA"/>
</dbReference>
<keyword evidence="5" id="KW-1185">Reference proteome</keyword>
<dbReference type="InterPro" id="IPR036056">
    <property type="entry name" value="Fibrinogen-like_C"/>
</dbReference>
<dbReference type="GO" id="GO:0005615">
    <property type="term" value="C:extracellular space"/>
    <property type="evidence" value="ECO:0007669"/>
    <property type="project" value="TreeGrafter"/>
</dbReference>
<gene>
    <name evidence="4" type="ORF">MGAL_10B010697</name>
</gene>
<dbReference type="SUPFAM" id="SSF56496">
    <property type="entry name" value="Fibrinogen C-terminal domain-like"/>
    <property type="match status" value="1"/>
</dbReference>
<evidence type="ECO:0000259" key="2">
    <source>
        <dbReference type="PROSITE" id="PS50948"/>
    </source>
</evidence>
<dbReference type="InterPro" id="IPR002181">
    <property type="entry name" value="Fibrinogen_a/b/g_C_dom"/>
</dbReference>
<dbReference type="InterPro" id="IPR050373">
    <property type="entry name" value="Fibrinogen_C-term_domain"/>
</dbReference>
<name>A0A8B6F6B9_MYTGA</name>
<dbReference type="Gene3D" id="3.90.215.10">
    <property type="entry name" value="Gamma Fibrinogen, chain A, domain 1"/>
    <property type="match status" value="1"/>
</dbReference>
<dbReference type="PANTHER" id="PTHR19143:SF458">
    <property type="entry name" value="FIBRINOGEN C-TERMINAL DOMAIN-CONTAINING PROTEIN-RELATED"/>
    <property type="match status" value="1"/>
</dbReference>
<dbReference type="PROSITE" id="PS51406">
    <property type="entry name" value="FIBRINOGEN_C_2"/>
    <property type="match status" value="1"/>
</dbReference>
<accession>A0A8B6F6B9</accession>
<dbReference type="Pfam" id="PF00147">
    <property type="entry name" value="Fibrinogen_C"/>
    <property type="match status" value="1"/>
</dbReference>
<evidence type="ECO:0000313" key="5">
    <source>
        <dbReference type="Proteomes" id="UP000596742"/>
    </source>
</evidence>
<dbReference type="SMART" id="SM00186">
    <property type="entry name" value="FBG"/>
    <property type="match status" value="1"/>
</dbReference>
<evidence type="ECO:0000313" key="4">
    <source>
        <dbReference type="EMBL" id="VDI45128.1"/>
    </source>
</evidence>
<dbReference type="Pfam" id="PF00024">
    <property type="entry name" value="PAN_1"/>
    <property type="match status" value="1"/>
</dbReference>
<dbReference type="InterPro" id="IPR003609">
    <property type="entry name" value="Pan_app"/>
</dbReference>
<feature type="chain" id="PRO_5032655113" description="Fibrinogen-related protein" evidence="1">
    <location>
        <begin position="20"/>
        <end position="317"/>
    </location>
</feature>
<sequence length="317" mass="36088">MVIIIIIYGVVVINPICHGTSDIKKKMKFTLEKEEIIVSSDSTTTTKADSVIQCTTLCTSEQECETASYDHTTGQCRLDSNSNPQTKTIKTGILVFKNHEPTDCSKMPNGSINGVYKIFVNNVNRYLDVYCDMTAGGWTVIQRRQDGSVDFYRDWLDYKKGFGNVSGEYWLGNDNIFNILNGKSYSLRFDLERSSGQRSYAQYEIFKIADESEDYNLTLAGYSGTAGDANWNRFAQLSGQLFSTKDRDNDNWDGGKCATTSKAGWWYAKEVLSRYDCTYVNPNGMYVDGNLEEIVYWHPWTNSFEILKSVTMKIKYF</sequence>
<dbReference type="SUPFAM" id="SSF57414">
    <property type="entry name" value="Hairpin loop containing domain-like"/>
    <property type="match status" value="1"/>
</dbReference>
<evidence type="ECO:0008006" key="6">
    <source>
        <dbReference type="Google" id="ProtNLM"/>
    </source>
</evidence>
<dbReference type="PROSITE" id="PS50948">
    <property type="entry name" value="PAN"/>
    <property type="match status" value="1"/>
</dbReference>
<dbReference type="OrthoDB" id="10314679at2759"/>
<dbReference type="PANTHER" id="PTHR19143">
    <property type="entry name" value="FIBRINOGEN/TENASCIN/ANGIOPOEITIN"/>
    <property type="match status" value="1"/>
</dbReference>
<dbReference type="AlphaFoldDB" id="A0A8B6F6B9"/>